<dbReference type="SUPFAM" id="SSF63825">
    <property type="entry name" value="YWTD domain"/>
    <property type="match status" value="1"/>
</dbReference>
<dbReference type="RefSeq" id="WP_091962995.1">
    <property type="nucleotide sequence ID" value="NZ_FOLH01000004.1"/>
</dbReference>
<organism evidence="1 2">
    <name type="scientific">Marinospirillum celere</name>
    <dbReference type="NCBI Taxonomy" id="1122252"/>
    <lineage>
        <taxon>Bacteria</taxon>
        <taxon>Pseudomonadati</taxon>
        <taxon>Pseudomonadota</taxon>
        <taxon>Gammaproteobacteria</taxon>
        <taxon>Oceanospirillales</taxon>
        <taxon>Oceanospirillaceae</taxon>
        <taxon>Marinospirillum</taxon>
    </lineage>
</organism>
<evidence type="ECO:0000313" key="1">
    <source>
        <dbReference type="EMBL" id="SFC28182.1"/>
    </source>
</evidence>
<dbReference type="Proteomes" id="UP000199058">
    <property type="component" value="Unassembled WGS sequence"/>
</dbReference>
<sequence>MVHQDSDNETLEPLVTVFTGGTETEDLGIAGVAYRNDQEIRFASSDPDAENIHETLAEVTSGSIDVLRLGRDRQNWEASTLLYRTVEDGNARWHSVQLNGENAFSFAEGKVPLGPVHDPASGELKAWVAHSATDNNTTYKVNLDGTTTATQGSLNTILGAIFPTYLAQLGNGKIFFAEPTTNSTTKLSLYNPSDNSFTAKGTINFELNAFGASLKMTSTIWTPVALMILGQTLSRQQSRALLGAGQKMAAEPMV</sequence>
<accession>A0A1I1HX96</accession>
<name>A0A1I1HX96_9GAMM</name>
<dbReference type="AlphaFoldDB" id="A0A1I1HX96"/>
<keyword evidence="2" id="KW-1185">Reference proteome</keyword>
<gene>
    <name evidence="1" type="ORF">SAMN05660443_2057</name>
</gene>
<protein>
    <submittedName>
        <fullName evidence="1">Uncharacterized protein</fullName>
    </submittedName>
</protein>
<proteinExistence type="predicted"/>
<dbReference type="EMBL" id="FOLH01000004">
    <property type="protein sequence ID" value="SFC28182.1"/>
    <property type="molecule type" value="Genomic_DNA"/>
</dbReference>
<reference evidence="1 2" key="1">
    <citation type="submission" date="2016-10" db="EMBL/GenBank/DDBJ databases">
        <authorList>
            <person name="de Groot N.N."/>
        </authorList>
    </citation>
    <scope>NUCLEOTIDE SEQUENCE [LARGE SCALE GENOMIC DNA]</scope>
    <source>
        <strain evidence="1 2">DSM 18438</strain>
    </source>
</reference>
<evidence type="ECO:0000313" key="2">
    <source>
        <dbReference type="Proteomes" id="UP000199058"/>
    </source>
</evidence>